<dbReference type="InterPro" id="IPR008173">
    <property type="entry name" value="Adenylyl_cyclase_CyaB"/>
</dbReference>
<reference evidence="3" key="1">
    <citation type="journal article" date="2019" name="Int. J. Syst. Evol. Microbiol.">
        <title>The Global Catalogue of Microorganisms (GCM) 10K type strain sequencing project: providing services to taxonomists for standard genome sequencing and annotation.</title>
        <authorList>
            <consortium name="The Broad Institute Genomics Platform"/>
            <consortium name="The Broad Institute Genome Sequencing Center for Infectious Disease"/>
            <person name="Wu L."/>
            <person name="Ma J."/>
        </authorList>
    </citation>
    <scope>NUCLEOTIDE SEQUENCE [LARGE SCALE GENOMIC DNA]</scope>
    <source>
        <strain evidence="3">JCM 4087</strain>
    </source>
</reference>
<gene>
    <name evidence="2" type="ORF">ACFPT7_16965</name>
</gene>
<protein>
    <submittedName>
        <fullName evidence="2">Class IV adenylate cyclase</fullName>
    </submittedName>
</protein>
<dbReference type="PROSITE" id="PS51707">
    <property type="entry name" value="CYTH"/>
    <property type="match status" value="1"/>
</dbReference>
<dbReference type="RefSeq" id="WP_263341110.1">
    <property type="nucleotide sequence ID" value="NZ_JAGSYH010000006.1"/>
</dbReference>
<dbReference type="EMBL" id="JBHSPH010000008">
    <property type="protein sequence ID" value="MFC5863999.1"/>
    <property type="molecule type" value="Genomic_DNA"/>
</dbReference>
<name>A0ABW1EJ72_9BACT</name>
<comment type="caution">
    <text evidence="2">The sequence shown here is derived from an EMBL/GenBank/DDBJ whole genome shotgun (WGS) entry which is preliminary data.</text>
</comment>
<keyword evidence="3" id="KW-1185">Reference proteome</keyword>
<sequence>MPGCRRQCVVFYTWAMKAIETEIKFRVTDGPGLERKLASIGFHLETPRSFEANVLYDTPDRQLRQKRELVRIRQYNGRWVLTHKRVPDSGIGEDVHKHRVETETEIADGEALADVFKAIGLAPAFRYEKWRAEWSDGVGHCVVDETPIGLYAELEGSPEWIERVAGLLDVAQRDRTTMSYGRLFEAWRLETGSTAESLTFAAVTGAEALI</sequence>
<dbReference type="PANTHER" id="PTHR21028">
    <property type="entry name" value="SI:CH211-156B7.4"/>
    <property type="match status" value="1"/>
</dbReference>
<dbReference type="Pfam" id="PF01928">
    <property type="entry name" value="CYTH"/>
    <property type="match status" value="1"/>
</dbReference>
<dbReference type="SUPFAM" id="SSF55154">
    <property type="entry name" value="CYTH-like phosphatases"/>
    <property type="match status" value="1"/>
</dbReference>
<organism evidence="2 3">
    <name type="scientific">Acidicapsa dinghuensis</name>
    <dbReference type="NCBI Taxonomy" id="2218256"/>
    <lineage>
        <taxon>Bacteria</taxon>
        <taxon>Pseudomonadati</taxon>
        <taxon>Acidobacteriota</taxon>
        <taxon>Terriglobia</taxon>
        <taxon>Terriglobales</taxon>
        <taxon>Acidobacteriaceae</taxon>
        <taxon>Acidicapsa</taxon>
    </lineage>
</organism>
<dbReference type="InterPro" id="IPR023577">
    <property type="entry name" value="CYTH_domain"/>
</dbReference>
<evidence type="ECO:0000259" key="1">
    <source>
        <dbReference type="PROSITE" id="PS51707"/>
    </source>
</evidence>
<dbReference type="SMART" id="SM01118">
    <property type="entry name" value="CYTH"/>
    <property type="match status" value="1"/>
</dbReference>
<dbReference type="Gene3D" id="2.40.320.10">
    <property type="entry name" value="Hypothetical Protein Pfu-838710-001"/>
    <property type="match status" value="1"/>
</dbReference>
<accession>A0ABW1EJ72</accession>
<feature type="domain" description="CYTH" evidence="1">
    <location>
        <begin position="18"/>
        <end position="186"/>
    </location>
</feature>
<dbReference type="PANTHER" id="PTHR21028:SF2">
    <property type="entry name" value="CYTH DOMAIN-CONTAINING PROTEIN"/>
    <property type="match status" value="1"/>
</dbReference>
<dbReference type="CDD" id="cd07890">
    <property type="entry name" value="CYTH-like_AC_IV-like"/>
    <property type="match status" value="1"/>
</dbReference>
<evidence type="ECO:0000313" key="2">
    <source>
        <dbReference type="EMBL" id="MFC5863999.1"/>
    </source>
</evidence>
<dbReference type="InterPro" id="IPR033469">
    <property type="entry name" value="CYTH-like_dom_sf"/>
</dbReference>
<dbReference type="Proteomes" id="UP001596091">
    <property type="component" value="Unassembled WGS sequence"/>
</dbReference>
<proteinExistence type="predicted"/>
<evidence type="ECO:0000313" key="3">
    <source>
        <dbReference type="Proteomes" id="UP001596091"/>
    </source>
</evidence>